<feature type="domain" description="Leucine-rich repeat-containing N-terminal plant-type" evidence="15">
    <location>
        <begin position="66"/>
        <end position="103"/>
    </location>
</feature>
<keyword evidence="9 13" id="KW-0472">Membrane</keyword>
<dbReference type="Pfam" id="PF23598">
    <property type="entry name" value="LRR_14"/>
    <property type="match status" value="1"/>
</dbReference>
<dbReference type="InterPro" id="IPR046956">
    <property type="entry name" value="RLP23-like"/>
</dbReference>
<dbReference type="SMART" id="SM00369">
    <property type="entry name" value="LRR_TYP"/>
    <property type="match status" value="12"/>
</dbReference>
<keyword evidence="7" id="KW-0677">Repeat</keyword>
<proteinExistence type="inferred from homology"/>
<keyword evidence="11" id="KW-0325">Glycoprotein</keyword>
<evidence type="ECO:0000256" key="2">
    <source>
        <dbReference type="ARBA" id="ARBA00009592"/>
    </source>
</evidence>
<evidence type="ECO:0000259" key="16">
    <source>
        <dbReference type="Pfam" id="PF23598"/>
    </source>
</evidence>
<dbReference type="AlphaFoldDB" id="A0A843VH28"/>
<comment type="subcellular location">
    <subcellularLocation>
        <location evidence="1">Cell membrane</location>
        <topology evidence="1">Single-pass type I membrane protein</topology>
    </subcellularLocation>
</comment>
<feature type="chain" id="PRO_5032608516" description="Leucine-rich repeat-containing N-terminal plant-type domain-containing protein" evidence="14">
    <location>
        <begin position="27"/>
        <end position="1015"/>
    </location>
</feature>
<evidence type="ECO:0000313" key="17">
    <source>
        <dbReference type="EMBL" id="MQL95688.1"/>
    </source>
</evidence>
<evidence type="ECO:0000256" key="3">
    <source>
        <dbReference type="ARBA" id="ARBA00022475"/>
    </source>
</evidence>
<dbReference type="FunFam" id="3.80.10.10:FF:000111">
    <property type="entry name" value="LRR receptor-like serine/threonine-protein kinase ERECTA"/>
    <property type="match status" value="1"/>
</dbReference>
<dbReference type="FunFam" id="3.80.10.10:FF:000095">
    <property type="entry name" value="LRR receptor-like serine/threonine-protein kinase GSO1"/>
    <property type="match status" value="1"/>
</dbReference>
<protein>
    <recommendedName>
        <fullName evidence="19">Leucine-rich repeat-containing N-terminal plant-type domain-containing protein</fullName>
    </recommendedName>
</protein>
<dbReference type="FunFam" id="3.80.10.10:FF:000041">
    <property type="entry name" value="LRR receptor-like serine/threonine-protein kinase ERECTA"/>
    <property type="match status" value="1"/>
</dbReference>
<evidence type="ECO:0000256" key="7">
    <source>
        <dbReference type="ARBA" id="ARBA00022737"/>
    </source>
</evidence>
<dbReference type="OrthoDB" id="1060944at2759"/>
<evidence type="ECO:0000259" key="15">
    <source>
        <dbReference type="Pfam" id="PF08263"/>
    </source>
</evidence>
<gene>
    <name evidence="17" type="ORF">Taro_028348</name>
</gene>
<evidence type="ECO:0000256" key="5">
    <source>
        <dbReference type="ARBA" id="ARBA00022692"/>
    </source>
</evidence>
<feature type="domain" description="Disease resistance R13L4/SHOC-2-like LRR" evidence="16">
    <location>
        <begin position="326"/>
        <end position="512"/>
    </location>
</feature>
<keyword evidence="4" id="KW-0433">Leucine-rich repeat</keyword>
<feature type="signal peptide" evidence="14">
    <location>
        <begin position="1"/>
        <end position="26"/>
    </location>
</feature>
<comment type="caution">
    <text evidence="17">The sequence shown here is derived from an EMBL/GenBank/DDBJ whole genome shotgun (WGS) entry which is preliminary data.</text>
</comment>
<dbReference type="InterPro" id="IPR003591">
    <property type="entry name" value="Leu-rich_rpt_typical-subtyp"/>
</dbReference>
<feature type="transmembrane region" description="Helical" evidence="13">
    <location>
        <begin position="953"/>
        <end position="974"/>
    </location>
</feature>
<feature type="region of interest" description="Disordered" evidence="12">
    <location>
        <begin position="37"/>
        <end position="57"/>
    </location>
</feature>
<evidence type="ECO:0000256" key="10">
    <source>
        <dbReference type="ARBA" id="ARBA00023170"/>
    </source>
</evidence>
<dbReference type="Gene3D" id="3.80.10.10">
    <property type="entry name" value="Ribonuclease Inhibitor"/>
    <property type="match status" value="6"/>
</dbReference>
<reference evidence="17" key="1">
    <citation type="submission" date="2017-07" db="EMBL/GenBank/DDBJ databases">
        <title>Taro Niue Genome Assembly and Annotation.</title>
        <authorList>
            <person name="Atibalentja N."/>
            <person name="Keating K."/>
            <person name="Fields C.J."/>
        </authorList>
    </citation>
    <scope>NUCLEOTIDE SEQUENCE</scope>
    <source>
        <strain evidence="17">Niue_2</strain>
        <tissue evidence="17">Leaf</tissue>
    </source>
</reference>
<accession>A0A843VH28</accession>
<dbReference type="Proteomes" id="UP000652761">
    <property type="component" value="Unassembled WGS sequence"/>
</dbReference>
<evidence type="ECO:0000256" key="6">
    <source>
        <dbReference type="ARBA" id="ARBA00022729"/>
    </source>
</evidence>
<dbReference type="PANTHER" id="PTHR48063">
    <property type="entry name" value="LRR RECEPTOR-LIKE KINASE"/>
    <property type="match status" value="1"/>
</dbReference>
<keyword evidence="6 14" id="KW-0732">Signal</keyword>
<evidence type="ECO:0000256" key="13">
    <source>
        <dbReference type="SAM" id="Phobius"/>
    </source>
</evidence>
<dbReference type="Pfam" id="PF00560">
    <property type="entry name" value="LRR_1"/>
    <property type="match status" value="2"/>
</dbReference>
<dbReference type="GO" id="GO:0005886">
    <property type="term" value="C:plasma membrane"/>
    <property type="evidence" value="ECO:0007669"/>
    <property type="project" value="UniProtKB-SubCell"/>
</dbReference>
<evidence type="ECO:0000256" key="11">
    <source>
        <dbReference type="ARBA" id="ARBA00023180"/>
    </source>
</evidence>
<keyword evidence="3" id="KW-1003">Cell membrane</keyword>
<dbReference type="Pfam" id="PF08263">
    <property type="entry name" value="LRRNT_2"/>
    <property type="match status" value="1"/>
</dbReference>
<sequence>MVEQALVWRPISILLLVSHASLLVSSGCGSVQTDIRSTAADHGSSRPPPTPPLATNETYPAGCSVSERSALLRFRAGLGDPTGRLSSWQPGVDCCRWRGVACSKLTGAVVGVDLRNPNGRWKLSGRDVDPSLLRLKSLTHLDLSGNAFHGAAIPAFLGSFKELRYLDLSHAGFAGAVPPQLGNLTRLRYLDLSSDLPGVLRVDSLGWVSGLSSLKRLSMDGVDLSAAGSDWVRLLHERLPSLVELHLRFCNLRTLAVPPADHFPNFTSLEAIDLSRNHISSAIPTSSMGSSPLPSLEHLDLSLNRNLTADVSTLLGLGGWQSIKTLRFSYNNLHGEIPASFGNLTSLVELDLSRNYIGGGVPASIGKLCKLTGLHLSWNNLTGELPELLLLEPQKQQQYCNSASPLPRLVRLSLNDNSLQGELPAWLFEHTSLRALGVSSNRFTGVLTESPLSKLGNLSSLRLDRNKLTLHISSDWIPPFQLSQLGLGSCGLGPKFPSWIRTQRELSWLDISNNGIADEVPPWFWGLSSERVVYLNISFNSIRGRVPSSWRPSPRVGCLDMSSNLLQGHLPSLDLLALAPVLCILDLSRNAFHGRIWPDVGEIMPRMKYLSLAGNYLTGEIPPTIGRMRGLQVLDLSKNNLSGGVPTALHDCSSLIFLSLGRNNLSGAIPASFGRLYSLRVLLLNDNMLSGEIPPSIRGCSALEALDVGGNALHGNIPTWIGSDLRALRILRLRSNRLSGEVPVQATNLRFLQVLDVAENNLTGSIPEKLGSLGSMRYAAKLYSPHINGGAYFRLSLTVYMKGLSLQFDIKTDFLVTSIDLSGNMLSGELPRSLTNLSGLVSLDLSSNLLTGTIPDRIGDMRQLQSLDLSGNYFSGGIPPCMAYLSFLGFLNLSSNNFSGEVPAGGQLDTFSDASFLGNPHLHRALFQSSYPRDDVGTVYINKSVETRTDDSFSMGLGFGFAFGLLAPFTIMLIKTNWGAVYFQFVDHIVEKLSKHIKCMLWFYARFGAAQPLGA</sequence>
<dbReference type="InterPro" id="IPR013210">
    <property type="entry name" value="LRR_N_plant-typ"/>
</dbReference>
<evidence type="ECO:0000256" key="12">
    <source>
        <dbReference type="SAM" id="MobiDB-lite"/>
    </source>
</evidence>
<comment type="similarity">
    <text evidence="2">Belongs to the RLP family.</text>
</comment>
<keyword evidence="5 13" id="KW-0812">Transmembrane</keyword>
<dbReference type="InterPro" id="IPR055414">
    <property type="entry name" value="LRR_R13L4/SHOC2-like"/>
</dbReference>
<evidence type="ECO:0008006" key="19">
    <source>
        <dbReference type="Google" id="ProtNLM"/>
    </source>
</evidence>
<keyword evidence="18" id="KW-1185">Reference proteome</keyword>
<organism evidence="17 18">
    <name type="scientific">Colocasia esculenta</name>
    <name type="common">Wild taro</name>
    <name type="synonym">Arum esculentum</name>
    <dbReference type="NCBI Taxonomy" id="4460"/>
    <lineage>
        <taxon>Eukaryota</taxon>
        <taxon>Viridiplantae</taxon>
        <taxon>Streptophyta</taxon>
        <taxon>Embryophyta</taxon>
        <taxon>Tracheophyta</taxon>
        <taxon>Spermatophyta</taxon>
        <taxon>Magnoliopsida</taxon>
        <taxon>Liliopsida</taxon>
        <taxon>Araceae</taxon>
        <taxon>Aroideae</taxon>
        <taxon>Colocasieae</taxon>
        <taxon>Colocasia</taxon>
    </lineage>
</organism>
<dbReference type="InterPro" id="IPR032675">
    <property type="entry name" value="LRR_dom_sf"/>
</dbReference>
<evidence type="ECO:0000313" key="18">
    <source>
        <dbReference type="Proteomes" id="UP000652761"/>
    </source>
</evidence>
<dbReference type="InterPro" id="IPR001611">
    <property type="entry name" value="Leu-rich_rpt"/>
</dbReference>
<dbReference type="SUPFAM" id="SSF52047">
    <property type="entry name" value="RNI-like"/>
    <property type="match status" value="2"/>
</dbReference>
<evidence type="ECO:0000256" key="9">
    <source>
        <dbReference type="ARBA" id="ARBA00023136"/>
    </source>
</evidence>
<keyword evidence="8 13" id="KW-1133">Transmembrane helix</keyword>
<evidence type="ECO:0000256" key="14">
    <source>
        <dbReference type="SAM" id="SignalP"/>
    </source>
</evidence>
<keyword evidence="10" id="KW-0675">Receptor</keyword>
<dbReference type="EMBL" id="NMUH01001820">
    <property type="protein sequence ID" value="MQL95688.1"/>
    <property type="molecule type" value="Genomic_DNA"/>
</dbReference>
<dbReference type="PANTHER" id="PTHR48063:SF16">
    <property type="entry name" value="LRR RECEPTOR-LIKE SERINE_THREONINE-PROTEIN KINASE GSO1"/>
    <property type="match status" value="1"/>
</dbReference>
<dbReference type="Pfam" id="PF13516">
    <property type="entry name" value="LRR_6"/>
    <property type="match status" value="1"/>
</dbReference>
<evidence type="ECO:0000256" key="8">
    <source>
        <dbReference type="ARBA" id="ARBA00022989"/>
    </source>
</evidence>
<name>A0A843VH28_COLES</name>
<dbReference type="FunFam" id="3.80.10.10:FF:001347">
    <property type="entry name" value="LRR receptor-like serine/threonine-protein kinase GSO2"/>
    <property type="match status" value="1"/>
</dbReference>
<evidence type="ECO:0000256" key="4">
    <source>
        <dbReference type="ARBA" id="ARBA00022614"/>
    </source>
</evidence>
<dbReference type="Pfam" id="PF13855">
    <property type="entry name" value="LRR_8"/>
    <property type="match status" value="2"/>
</dbReference>
<evidence type="ECO:0000256" key="1">
    <source>
        <dbReference type="ARBA" id="ARBA00004251"/>
    </source>
</evidence>